<dbReference type="GO" id="GO:0005739">
    <property type="term" value="C:mitochondrion"/>
    <property type="evidence" value="ECO:0007669"/>
    <property type="project" value="TreeGrafter"/>
</dbReference>
<dbReference type="NCBIfam" id="NF003346">
    <property type="entry name" value="PRK04366.1"/>
    <property type="match status" value="1"/>
</dbReference>
<protein>
    <recommendedName>
        <fullName evidence="3">glycine dehydrogenase (aminomethyl-transferring)</fullName>
        <ecNumber evidence="3">1.4.4.2</ecNumber>
    </recommendedName>
</protein>
<keyword evidence="5" id="KW-0560">Oxidoreductase</keyword>
<dbReference type="SUPFAM" id="SSF53383">
    <property type="entry name" value="PLP-dependent transferases"/>
    <property type="match status" value="1"/>
</dbReference>
<sequence>MKYLENKDLALNTSMITLGSCTMKLNPASTLHPILWNNFANMHPFAPAEQTAGYRQLIFELCDYLCTITGFHAVSLQPNSGASGEYAGLLAIRQYLDSIGEGHRDVCIIPKSAHGTNPASAVMCGMRIKAIDSDAKGNIDLEQLKQVAADNNENLAALMVTYPSTMGIFDPNIRAICETIHQHGGQVYMDGANMNAQVGLTSPALIGADVCHLNLHKTFAIPHGGGGPGVGPIGVRKHLAPFLPTHGVIKINREVRGGAVSAAPYGSAMILPISWMFIHMLGGEGLTRSTEIAILNANYMMERLRPHFEIKFGGEHGRCAHEFILDLSKFKPVGIVEEDVAKRLIDFGFHAPTMSWPVPGALMIEPTESENKGELDRFCDAMILIREEIGKIEKGEWPQDDNPLKRAPHTQKDVMSEDWNRPYTRNQAAFPAPWVWKRGKFWPSVGRVNNPYGEKHLVCECGDVADYTA</sequence>
<proteinExistence type="inferred from homology"/>
<reference evidence="9" key="1">
    <citation type="submission" date="2014-11" db="EMBL/GenBank/DDBJ databases">
        <authorList>
            <person name="Otto D Thomas"/>
            <person name="Naeem Raeece"/>
        </authorList>
    </citation>
    <scope>NUCLEOTIDE SEQUENCE</scope>
</reference>
<evidence type="ECO:0000256" key="3">
    <source>
        <dbReference type="ARBA" id="ARBA00012134"/>
    </source>
</evidence>
<dbReference type="GO" id="GO:0016594">
    <property type="term" value="F:glycine binding"/>
    <property type="evidence" value="ECO:0007669"/>
    <property type="project" value="TreeGrafter"/>
</dbReference>
<dbReference type="CDD" id="cd00613">
    <property type="entry name" value="GDC-P"/>
    <property type="match status" value="1"/>
</dbReference>
<dbReference type="PANTHER" id="PTHR11773:SF1">
    <property type="entry name" value="GLYCINE DEHYDROGENASE (DECARBOXYLATING), MITOCHONDRIAL"/>
    <property type="match status" value="1"/>
</dbReference>
<dbReference type="Pfam" id="PF21478">
    <property type="entry name" value="GcvP2_C"/>
    <property type="match status" value="1"/>
</dbReference>
<dbReference type="InterPro" id="IPR015422">
    <property type="entry name" value="PyrdxlP-dep_Trfase_small"/>
</dbReference>
<dbReference type="GO" id="GO:0004375">
    <property type="term" value="F:glycine dehydrogenase (decarboxylating) activity"/>
    <property type="evidence" value="ECO:0007669"/>
    <property type="project" value="UniProtKB-EC"/>
</dbReference>
<dbReference type="EMBL" id="CDMZ01003661">
    <property type="protein sequence ID" value="CEM47162.1"/>
    <property type="molecule type" value="Genomic_DNA"/>
</dbReference>
<dbReference type="Pfam" id="PF02347">
    <property type="entry name" value="GDC-P"/>
    <property type="match status" value="1"/>
</dbReference>
<comment type="catalytic activity">
    <reaction evidence="6">
        <text>N(6)-[(R)-lipoyl]-L-lysyl-[glycine-cleavage complex H protein] + glycine + H(+) = N(6)-[(R)-S(8)-aminomethyldihydrolipoyl]-L-lysyl-[glycine-cleavage complex H protein] + CO2</text>
        <dbReference type="Rhea" id="RHEA:24304"/>
        <dbReference type="Rhea" id="RHEA-COMP:10494"/>
        <dbReference type="Rhea" id="RHEA-COMP:10495"/>
        <dbReference type="ChEBI" id="CHEBI:15378"/>
        <dbReference type="ChEBI" id="CHEBI:16526"/>
        <dbReference type="ChEBI" id="CHEBI:57305"/>
        <dbReference type="ChEBI" id="CHEBI:83099"/>
        <dbReference type="ChEBI" id="CHEBI:83143"/>
        <dbReference type="EC" id="1.4.4.2"/>
    </reaction>
</comment>
<evidence type="ECO:0000256" key="2">
    <source>
        <dbReference type="ARBA" id="ARBA00010756"/>
    </source>
</evidence>
<dbReference type="AlphaFoldDB" id="A0A0G4HS68"/>
<feature type="domain" description="Glycine dehydrogenase C-terminal" evidence="8">
    <location>
        <begin position="289"/>
        <end position="409"/>
    </location>
</feature>
<accession>A0A0G4HS68</accession>
<dbReference type="FunFam" id="3.40.640.10:FF:000007">
    <property type="entry name" value="glycine dehydrogenase (Decarboxylating), mitochondrial"/>
    <property type="match status" value="1"/>
</dbReference>
<dbReference type="EC" id="1.4.4.2" evidence="3"/>
<dbReference type="GO" id="GO:0005960">
    <property type="term" value="C:glycine cleavage complex"/>
    <property type="evidence" value="ECO:0007669"/>
    <property type="project" value="TreeGrafter"/>
</dbReference>
<feature type="domain" description="Glycine cleavage system P-protein N-terminal" evidence="7">
    <location>
        <begin position="135"/>
        <end position="244"/>
    </location>
</feature>
<dbReference type="InterPro" id="IPR020581">
    <property type="entry name" value="GDC_P"/>
</dbReference>
<dbReference type="PANTHER" id="PTHR11773">
    <property type="entry name" value="GLYCINE DEHYDROGENASE, DECARBOXYLATING"/>
    <property type="match status" value="1"/>
</dbReference>
<evidence type="ECO:0000256" key="1">
    <source>
        <dbReference type="ARBA" id="ARBA00001933"/>
    </source>
</evidence>
<dbReference type="GO" id="GO:0030170">
    <property type="term" value="F:pyridoxal phosphate binding"/>
    <property type="evidence" value="ECO:0007669"/>
    <property type="project" value="TreeGrafter"/>
</dbReference>
<organism evidence="9">
    <name type="scientific">Chromera velia CCMP2878</name>
    <dbReference type="NCBI Taxonomy" id="1169474"/>
    <lineage>
        <taxon>Eukaryota</taxon>
        <taxon>Sar</taxon>
        <taxon>Alveolata</taxon>
        <taxon>Colpodellida</taxon>
        <taxon>Chromeraceae</taxon>
        <taxon>Chromera</taxon>
    </lineage>
</organism>
<dbReference type="GO" id="GO:0019464">
    <property type="term" value="P:glycine decarboxylation via glycine cleavage system"/>
    <property type="evidence" value="ECO:0007669"/>
    <property type="project" value="TreeGrafter"/>
</dbReference>
<dbReference type="InterPro" id="IPR049316">
    <property type="entry name" value="GDC-P_C"/>
</dbReference>
<dbReference type="InterPro" id="IPR049315">
    <property type="entry name" value="GDC-P_N"/>
</dbReference>
<evidence type="ECO:0000256" key="5">
    <source>
        <dbReference type="ARBA" id="ARBA00023002"/>
    </source>
</evidence>
<evidence type="ECO:0000256" key="4">
    <source>
        <dbReference type="ARBA" id="ARBA00022898"/>
    </source>
</evidence>
<comment type="cofactor">
    <cofactor evidence="1">
        <name>pyridoxal 5'-phosphate</name>
        <dbReference type="ChEBI" id="CHEBI:597326"/>
    </cofactor>
</comment>
<evidence type="ECO:0000259" key="7">
    <source>
        <dbReference type="Pfam" id="PF02347"/>
    </source>
</evidence>
<dbReference type="VEuPathDB" id="CryptoDB:Cvel_30900"/>
<name>A0A0G4HS68_9ALVE</name>
<gene>
    <name evidence="9" type="ORF">Cvel_30900</name>
</gene>
<dbReference type="Gene3D" id="3.40.640.10">
    <property type="entry name" value="Type I PLP-dependent aspartate aminotransferase-like (Major domain)"/>
    <property type="match status" value="1"/>
</dbReference>
<evidence type="ECO:0000259" key="8">
    <source>
        <dbReference type="Pfam" id="PF21478"/>
    </source>
</evidence>
<dbReference type="PROSITE" id="PS51257">
    <property type="entry name" value="PROKAR_LIPOPROTEIN"/>
    <property type="match status" value="1"/>
</dbReference>
<dbReference type="InterPro" id="IPR015424">
    <property type="entry name" value="PyrdxlP-dep_Trfase"/>
</dbReference>
<keyword evidence="4" id="KW-0663">Pyridoxal phosphate</keyword>
<evidence type="ECO:0000256" key="6">
    <source>
        <dbReference type="ARBA" id="ARBA00049026"/>
    </source>
</evidence>
<dbReference type="InterPro" id="IPR015421">
    <property type="entry name" value="PyrdxlP-dep_Trfase_major"/>
</dbReference>
<comment type="similarity">
    <text evidence="2">Belongs to the GcvP family.</text>
</comment>
<dbReference type="Gene3D" id="3.90.1150.10">
    <property type="entry name" value="Aspartate Aminotransferase, domain 1"/>
    <property type="match status" value="1"/>
</dbReference>
<evidence type="ECO:0000313" key="9">
    <source>
        <dbReference type="EMBL" id="CEM47162.1"/>
    </source>
</evidence>